<protein>
    <recommendedName>
        <fullName evidence="8">FAD-binding PCMH-type domain-containing protein</fullName>
    </recommendedName>
</protein>
<dbReference type="PROSITE" id="PS51387">
    <property type="entry name" value="FAD_PCMH"/>
    <property type="match status" value="1"/>
</dbReference>
<gene>
    <name evidence="9" type="ORF">TIFTF001_032287</name>
</gene>
<dbReference type="InterPro" id="IPR006094">
    <property type="entry name" value="Oxid_FAD_bind_N"/>
</dbReference>
<dbReference type="Proteomes" id="UP001187192">
    <property type="component" value="Unassembled WGS sequence"/>
</dbReference>
<evidence type="ECO:0000256" key="3">
    <source>
        <dbReference type="ARBA" id="ARBA00022630"/>
    </source>
</evidence>
<evidence type="ECO:0000256" key="1">
    <source>
        <dbReference type="ARBA" id="ARBA00001974"/>
    </source>
</evidence>
<dbReference type="Gene3D" id="3.30.43.10">
    <property type="entry name" value="Uridine Diphospho-n-acetylenolpyruvylglucosamine Reductase, domain 2"/>
    <property type="match status" value="1"/>
</dbReference>
<evidence type="ECO:0000256" key="6">
    <source>
        <dbReference type="ARBA" id="ARBA00023157"/>
    </source>
</evidence>
<organism evidence="9 10">
    <name type="scientific">Ficus carica</name>
    <name type="common">Common fig</name>
    <dbReference type="NCBI Taxonomy" id="3494"/>
    <lineage>
        <taxon>Eukaryota</taxon>
        <taxon>Viridiplantae</taxon>
        <taxon>Streptophyta</taxon>
        <taxon>Embryophyta</taxon>
        <taxon>Tracheophyta</taxon>
        <taxon>Spermatophyta</taxon>
        <taxon>Magnoliopsida</taxon>
        <taxon>eudicotyledons</taxon>
        <taxon>Gunneridae</taxon>
        <taxon>Pentapetalae</taxon>
        <taxon>rosids</taxon>
        <taxon>fabids</taxon>
        <taxon>Rosales</taxon>
        <taxon>Moraceae</taxon>
        <taxon>Ficeae</taxon>
        <taxon>Ficus</taxon>
    </lineage>
</organism>
<sequence>MATSKPIFHTPNDFLHCMATSSNSTTTSKPIVHTPNDPSYYTTLNATIQNPRFSSPSSPKPFAIVTPVHVSQVQAVVYCSKKHGVQIRTRSGGHDYEGLSSVSNNNVPFVVIDLINLSSVSVDVERKSAWVQAGATL</sequence>
<dbReference type="GO" id="GO:0071949">
    <property type="term" value="F:FAD binding"/>
    <property type="evidence" value="ECO:0007669"/>
    <property type="project" value="InterPro"/>
</dbReference>
<proteinExistence type="inferred from homology"/>
<dbReference type="EMBL" id="BTGU01000145">
    <property type="protein sequence ID" value="GMN63207.1"/>
    <property type="molecule type" value="Genomic_DNA"/>
</dbReference>
<keyword evidence="5" id="KW-0274">FAD</keyword>
<comment type="caution">
    <text evidence="9">The sequence shown here is derived from an EMBL/GenBank/DDBJ whole genome shotgun (WGS) entry which is preliminary data.</text>
</comment>
<dbReference type="SUPFAM" id="SSF56176">
    <property type="entry name" value="FAD-binding/transporter-associated domain-like"/>
    <property type="match status" value="1"/>
</dbReference>
<reference evidence="9" key="1">
    <citation type="submission" date="2023-07" db="EMBL/GenBank/DDBJ databases">
        <title>draft genome sequence of fig (Ficus carica).</title>
        <authorList>
            <person name="Takahashi T."/>
            <person name="Nishimura K."/>
        </authorList>
    </citation>
    <scope>NUCLEOTIDE SEQUENCE</scope>
</reference>
<dbReference type="FunFam" id="3.30.43.10:FF:000004">
    <property type="entry name" value="Berberine bridge enzyme-like 15"/>
    <property type="match status" value="1"/>
</dbReference>
<feature type="non-terminal residue" evidence="9">
    <location>
        <position position="137"/>
    </location>
</feature>
<evidence type="ECO:0000256" key="5">
    <source>
        <dbReference type="ARBA" id="ARBA00022827"/>
    </source>
</evidence>
<evidence type="ECO:0000313" key="9">
    <source>
        <dbReference type="EMBL" id="GMN63207.1"/>
    </source>
</evidence>
<dbReference type="GO" id="GO:1901696">
    <property type="term" value="P:cannabinoid biosynthetic process"/>
    <property type="evidence" value="ECO:0007669"/>
    <property type="project" value="UniProtKB-ARBA"/>
</dbReference>
<comment type="cofactor">
    <cofactor evidence="1">
        <name>FAD</name>
        <dbReference type="ChEBI" id="CHEBI:57692"/>
    </cofactor>
</comment>
<keyword evidence="3" id="KW-0285">Flavoprotein</keyword>
<dbReference type="InterPro" id="IPR036318">
    <property type="entry name" value="FAD-bd_PCMH-like_sf"/>
</dbReference>
<comment type="similarity">
    <text evidence="2">Belongs to the oxygen-dependent FAD-linked oxidoreductase family.</text>
</comment>
<evidence type="ECO:0000313" key="10">
    <source>
        <dbReference type="Proteomes" id="UP001187192"/>
    </source>
</evidence>
<accession>A0AA88DWI3</accession>
<dbReference type="AlphaFoldDB" id="A0AA88DWI3"/>
<feature type="domain" description="FAD-binding PCMH-type" evidence="8">
    <location>
        <begin position="57"/>
        <end position="137"/>
    </location>
</feature>
<name>A0AA88DWI3_FICCA</name>
<dbReference type="PANTHER" id="PTHR32448">
    <property type="entry name" value="OS08G0158400 PROTEIN"/>
    <property type="match status" value="1"/>
</dbReference>
<keyword evidence="6" id="KW-1015">Disulfide bond</keyword>
<evidence type="ECO:0000259" key="8">
    <source>
        <dbReference type="PROSITE" id="PS51387"/>
    </source>
</evidence>
<dbReference type="InterPro" id="IPR016167">
    <property type="entry name" value="FAD-bd_PCMH_sub1"/>
</dbReference>
<evidence type="ECO:0000256" key="7">
    <source>
        <dbReference type="ARBA" id="ARBA00023180"/>
    </source>
</evidence>
<evidence type="ECO:0000256" key="4">
    <source>
        <dbReference type="ARBA" id="ARBA00022729"/>
    </source>
</evidence>
<keyword evidence="7" id="KW-0325">Glycoprotein</keyword>
<keyword evidence="10" id="KW-1185">Reference proteome</keyword>
<dbReference type="Pfam" id="PF01565">
    <property type="entry name" value="FAD_binding_4"/>
    <property type="match status" value="1"/>
</dbReference>
<evidence type="ECO:0000256" key="2">
    <source>
        <dbReference type="ARBA" id="ARBA00005466"/>
    </source>
</evidence>
<keyword evidence="4" id="KW-0732">Signal</keyword>
<dbReference type="InterPro" id="IPR016166">
    <property type="entry name" value="FAD-bd_PCMH"/>
</dbReference>